<dbReference type="PROSITE" id="PS50097">
    <property type="entry name" value="BTB"/>
    <property type="match status" value="1"/>
</dbReference>
<dbReference type="CDD" id="cd18186">
    <property type="entry name" value="BTB_POZ_ZBTB_KLHL-like"/>
    <property type="match status" value="1"/>
</dbReference>
<dbReference type="InterPro" id="IPR001611">
    <property type="entry name" value="Leu-rich_rpt"/>
</dbReference>
<accession>A0ABQ8YFC3</accession>
<dbReference type="InterPro" id="IPR032675">
    <property type="entry name" value="LRR_dom_sf"/>
</dbReference>
<dbReference type="InterPro" id="IPR011333">
    <property type="entry name" value="SKP1/BTB/POZ_sf"/>
</dbReference>
<dbReference type="SUPFAM" id="SSF52047">
    <property type="entry name" value="RNI-like"/>
    <property type="match status" value="1"/>
</dbReference>
<dbReference type="Gene3D" id="3.80.10.10">
    <property type="entry name" value="Ribonuclease Inhibitor"/>
    <property type="match status" value="2"/>
</dbReference>
<dbReference type="SMART" id="SM00368">
    <property type="entry name" value="LRR_RI"/>
    <property type="match status" value="4"/>
</dbReference>
<evidence type="ECO:0000313" key="4">
    <source>
        <dbReference type="Proteomes" id="UP001150062"/>
    </source>
</evidence>
<feature type="compositionally biased region" description="Basic and acidic residues" evidence="1">
    <location>
        <begin position="32"/>
        <end position="64"/>
    </location>
</feature>
<dbReference type="EMBL" id="JAOAOG010000172">
    <property type="protein sequence ID" value="KAJ6243273.1"/>
    <property type="molecule type" value="Genomic_DNA"/>
</dbReference>
<dbReference type="InterPro" id="IPR052394">
    <property type="entry name" value="LRR-containing"/>
</dbReference>
<dbReference type="Pfam" id="PF13516">
    <property type="entry name" value="LRR_6"/>
    <property type="match status" value="2"/>
</dbReference>
<reference evidence="3" key="1">
    <citation type="submission" date="2022-08" db="EMBL/GenBank/DDBJ databases">
        <title>Novel sulfate-reducing endosymbionts in the free-living metamonad Anaeramoeba.</title>
        <authorList>
            <person name="Jerlstrom-Hultqvist J."/>
            <person name="Cepicka I."/>
            <person name="Gallot-Lavallee L."/>
            <person name="Salas-Leiva D."/>
            <person name="Curtis B.A."/>
            <person name="Zahonova K."/>
            <person name="Pipaliya S."/>
            <person name="Dacks J."/>
            <person name="Roger A.J."/>
        </authorList>
    </citation>
    <scope>NUCLEOTIDE SEQUENCE</scope>
    <source>
        <strain evidence="3">Schooner1</strain>
    </source>
</reference>
<feature type="region of interest" description="Disordered" evidence="1">
    <location>
        <begin position="1"/>
        <end position="64"/>
    </location>
</feature>
<protein>
    <submittedName>
        <fullName evidence="3">Leucine rich repeat family protein</fullName>
    </submittedName>
</protein>
<proteinExistence type="predicted"/>
<feature type="compositionally biased region" description="Basic and acidic residues" evidence="1">
    <location>
        <begin position="1"/>
        <end position="10"/>
    </location>
</feature>
<evidence type="ECO:0000256" key="1">
    <source>
        <dbReference type="SAM" id="MobiDB-lite"/>
    </source>
</evidence>
<dbReference type="PANTHER" id="PTHR24114:SF2">
    <property type="entry name" value="F-BOX DOMAIN-CONTAINING PROTEIN-RELATED"/>
    <property type="match status" value="1"/>
</dbReference>
<organism evidence="3 4">
    <name type="scientific">Anaeramoeba flamelloides</name>
    <dbReference type="NCBI Taxonomy" id="1746091"/>
    <lineage>
        <taxon>Eukaryota</taxon>
        <taxon>Metamonada</taxon>
        <taxon>Anaeramoebidae</taxon>
        <taxon>Anaeramoeba</taxon>
    </lineage>
</organism>
<sequence length="752" mass="86168">MSTFKLDPKSIRQRKRNRKREQNTQKKITTSKQKEQEQEQEQEKDKDKEKEQEQEQKKEQEKDKVKKKAENIIIKFLRQKEFSKSVTFSRLVLEEKDVDDICEFISTNKFWKQVNIGNSRLNPMILRLIAAFTKLTQLTTVNLTGVILPHEELNSLIKLLRKSSQIQNVSFSNCQINAGSGSILCKLIKKNSSLTGLNLSENRVGGSTITQLSRYLKSARCKLIKLNLSSNSLSSHDLLPLIENLKKNKHLHTLDLSRNMITSELISPLADSLKSNKSLKILNLSTNPLKYSGLVEFSKYFGNETESSKQEKEEFSIEKLNLSDIGLIKEKNPFGFGLQNEKKSKTQEKKEKQKMNQGKLIVNLLSGLNLNSISLSGSGLNASSIIEVINYINQSPGNLEQLDLSRNNLDVNSIKSICRMIAKNKRMKSLNLSGSSFPLSSASMFLSAIATNDTITDFKIQGITSGGNTNYFSMNNNGGNSDSSQNASEIVSLIKLKLRRNEIICGEPLAQDLLNLYEKEILADYELGGIRIHRTLLEARIGKKIDQKIVKNARKCNERNLQLFMLWAYTGIIFDFKKTQRVCSLFGVRNFKRKSLQGDLKSLLNDEDSMDFSIVSAGKRIRIHKFILIARSQYFRDLIMKNAQENNLKNEVEDSFAHSLDSWEIIKEILYRGRAVGNWKSDVIDQLKDFIQQFKLNPKIKINQAIVTIKKKKVGKKEKLKKKIQKKREKVRKRKKEEHEKKVLKKKRLNKN</sequence>
<keyword evidence="4" id="KW-1185">Reference proteome</keyword>
<comment type="caution">
    <text evidence="3">The sequence shown here is derived from an EMBL/GenBank/DDBJ whole genome shotgun (WGS) entry which is preliminary data.</text>
</comment>
<dbReference type="InterPro" id="IPR000210">
    <property type="entry name" value="BTB/POZ_dom"/>
</dbReference>
<dbReference type="Pfam" id="PF00651">
    <property type="entry name" value="BTB"/>
    <property type="match status" value="1"/>
</dbReference>
<dbReference type="Gene3D" id="3.30.710.10">
    <property type="entry name" value="Potassium Channel Kv1.1, Chain A"/>
    <property type="match status" value="1"/>
</dbReference>
<name>A0ABQ8YFC3_9EUKA</name>
<evidence type="ECO:0000313" key="3">
    <source>
        <dbReference type="EMBL" id="KAJ6243273.1"/>
    </source>
</evidence>
<dbReference type="Proteomes" id="UP001150062">
    <property type="component" value="Unassembled WGS sequence"/>
</dbReference>
<feature type="domain" description="BTB" evidence="2">
    <location>
        <begin position="610"/>
        <end position="674"/>
    </location>
</feature>
<gene>
    <name evidence="3" type="ORF">M0813_22414</name>
</gene>
<evidence type="ECO:0000259" key="2">
    <source>
        <dbReference type="PROSITE" id="PS50097"/>
    </source>
</evidence>
<feature type="region of interest" description="Disordered" evidence="1">
    <location>
        <begin position="718"/>
        <end position="752"/>
    </location>
</feature>
<dbReference type="SUPFAM" id="SSF54695">
    <property type="entry name" value="POZ domain"/>
    <property type="match status" value="1"/>
</dbReference>
<dbReference type="PANTHER" id="PTHR24114">
    <property type="entry name" value="LEUCINE RICH REPEAT FAMILY PROTEIN"/>
    <property type="match status" value="1"/>
</dbReference>